<dbReference type="Proteomes" id="UP001234581">
    <property type="component" value="Unassembled WGS sequence"/>
</dbReference>
<keyword evidence="2" id="KW-0812">Transmembrane</keyword>
<protein>
    <submittedName>
        <fullName evidence="4">Uncharacterized protein</fullName>
    </submittedName>
</protein>
<evidence type="ECO:0000313" key="5">
    <source>
        <dbReference type="Proteomes" id="UP001234581"/>
    </source>
</evidence>
<organism evidence="4 5">
    <name type="scientific">Lichtheimia ornata</name>
    <dbReference type="NCBI Taxonomy" id="688661"/>
    <lineage>
        <taxon>Eukaryota</taxon>
        <taxon>Fungi</taxon>
        <taxon>Fungi incertae sedis</taxon>
        <taxon>Mucoromycota</taxon>
        <taxon>Mucoromycotina</taxon>
        <taxon>Mucoromycetes</taxon>
        <taxon>Mucorales</taxon>
        <taxon>Lichtheimiaceae</taxon>
        <taxon>Lichtheimia</taxon>
    </lineage>
</organism>
<gene>
    <name evidence="4" type="ORF">O0I10_010311</name>
</gene>
<comment type="caution">
    <text evidence="4">The sequence shown here is derived from an EMBL/GenBank/DDBJ whole genome shotgun (WGS) entry which is preliminary data.</text>
</comment>
<evidence type="ECO:0000256" key="1">
    <source>
        <dbReference type="SAM" id="MobiDB-lite"/>
    </source>
</evidence>
<dbReference type="AlphaFoldDB" id="A0AAD7XTK9"/>
<evidence type="ECO:0000256" key="3">
    <source>
        <dbReference type="SAM" id="SignalP"/>
    </source>
</evidence>
<accession>A0AAD7XTK9</accession>
<keyword evidence="2" id="KW-0472">Membrane</keyword>
<keyword evidence="5" id="KW-1185">Reference proteome</keyword>
<proteinExistence type="predicted"/>
<keyword evidence="3" id="KW-0732">Signal</keyword>
<reference evidence="4 5" key="1">
    <citation type="submission" date="2023-03" db="EMBL/GenBank/DDBJ databases">
        <title>Genome sequence of Lichtheimia ornata CBS 291.66.</title>
        <authorList>
            <person name="Mohabir J.T."/>
            <person name="Shea T.P."/>
            <person name="Kurbessoian T."/>
            <person name="Berby B."/>
            <person name="Fontaine J."/>
            <person name="Livny J."/>
            <person name="Gnirke A."/>
            <person name="Stajich J.E."/>
            <person name="Cuomo C.A."/>
        </authorList>
    </citation>
    <scope>NUCLEOTIDE SEQUENCE [LARGE SCALE GENOMIC DNA]</scope>
    <source>
        <strain evidence="4">CBS 291.66</strain>
    </source>
</reference>
<dbReference type="GeneID" id="83217715"/>
<evidence type="ECO:0000313" key="4">
    <source>
        <dbReference type="EMBL" id="KAJ8653975.1"/>
    </source>
</evidence>
<feature type="chain" id="PRO_5042223469" evidence="3">
    <location>
        <begin position="20"/>
        <end position="312"/>
    </location>
</feature>
<feature type="signal peptide" evidence="3">
    <location>
        <begin position="1"/>
        <end position="19"/>
    </location>
</feature>
<dbReference type="RefSeq" id="XP_058338889.1">
    <property type="nucleotide sequence ID" value="XM_058490293.1"/>
</dbReference>
<dbReference type="EMBL" id="JARTCD010000068">
    <property type="protein sequence ID" value="KAJ8653975.1"/>
    <property type="molecule type" value="Genomic_DNA"/>
</dbReference>
<sequence length="312" mass="34119">MFLFLIYILHLILPSICQAAHVVVNCTWPCADSSQVCVVSSTSIECRPQHNSQWVLKQPNQSPVFVGEIARWHTPCVTSPNPTLHYLSEDTAHIKDNQTIIPWPPADTDRPLDSHLSDCEPSTFCDLDTGICVDRLEEDATCDSTNQCNNSLLCIQNKCTNVSLDGNEDDPPSNGTNKVHIAIIVVVVVVAVLAIVSIAGIVYYRRKVRMLKSKGDPGDPFSNTITMQPIPSQQHQHQQQQHPSSSAVVRNTSSASSSSAATSSSATSPPTAPAPAMIMEPTPTMQQQHLHYQLQRQHGTNDMTVPPPPYSP</sequence>
<evidence type="ECO:0000256" key="2">
    <source>
        <dbReference type="SAM" id="Phobius"/>
    </source>
</evidence>
<feature type="compositionally biased region" description="Low complexity" evidence="1">
    <location>
        <begin position="286"/>
        <end position="298"/>
    </location>
</feature>
<feature type="compositionally biased region" description="Low complexity" evidence="1">
    <location>
        <begin position="228"/>
        <end position="269"/>
    </location>
</feature>
<name>A0AAD7XTK9_9FUNG</name>
<keyword evidence="2" id="KW-1133">Transmembrane helix</keyword>
<feature type="transmembrane region" description="Helical" evidence="2">
    <location>
        <begin position="181"/>
        <end position="204"/>
    </location>
</feature>
<feature type="region of interest" description="Disordered" evidence="1">
    <location>
        <begin position="214"/>
        <end position="312"/>
    </location>
</feature>